<dbReference type="Proteomes" id="UP001165498">
    <property type="component" value="Unassembled WGS sequence"/>
</dbReference>
<dbReference type="InterPro" id="IPR039437">
    <property type="entry name" value="FrzH/put_lumazine-bd"/>
</dbReference>
<sequence length="149" mass="16436">MKSLFAAVLIAFCAAAPALAAEVHLGESDQAAVRAAALAYARGWYAGDGAQMAGVLHDKLAKRAYLKNKERRRELSELDKAGLVAGTRPENAQRYAKAPRRAEVEILDGFGNVASVRLQMDEWVDYMHLVRAEDGEWRIINVLWELGEP</sequence>
<dbReference type="Gene3D" id="3.10.450.50">
    <property type="match status" value="1"/>
</dbReference>
<evidence type="ECO:0000313" key="3">
    <source>
        <dbReference type="Proteomes" id="UP001165498"/>
    </source>
</evidence>
<feature type="chain" id="PRO_5045326818" evidence="1">
    <location>
        <begin position="21"/>
        <end position="149"/>
    </location>
</feature>
<keyword evidence="3" id="KW-1185">Reference proteome</keyword>
<comment type="caution">
    <text evidence="2">The sequence shown here is derived from an EMBL/GenBank/DDBJ whole genome shotgun (WGS) entry which is preliminary data.</text>
</comment>
<dbReference type="InterPro" id="IPR032710">
    <property type="entry name" value="NTF2-like_dom_sf"/>
</dbReference>
<organism evidence="2 3">
    <name type="scientific">Tahibacter harae</name>
    <dbReference type="NCBI Taxonomy" id="2963937"/>
    <lineage>
        <taxon>Bacteria</taxon>
        <taxon>Pseudomonadati</taxon>
        <taxon>Pseudomonadota</taxon>
        <taxon>Gammaproteobacteria</taxon>
        <taxon>Lysobacterales</taxon>
        <taxon>Rhodanobacteraceae</taxon>
        <taxon>Tahibacter</taxon>
    </lineage>
</organism>
<dbReference type="SUPFAM" id="SSF54427">
    <property type="entry name" value="NTF2-like"/>
    <property type="match status" value="1"/>
</dbReference>
<evidence type="ECO:0000256" key="1">
    <source>
        <dbReference type="SAM" id="SignalP"/>
    </source>
</evidence>
<protein>
    <submittedName>
        <fullName evidence="2">Nuclear transport factor 2 family protein</fullName>
    </submittedName>
</protein>
<name>A0ABT1QSH4_9GAMM</name>
<keyword evidence="1" id="KW-0732">Signal</keyword>
<gene>
    <name evidence="2" type="ORF">NM961_11025</name>
</gene>
<evidence type="ECO:0000313" key="2">
    <source>
        <dbReference type="EMBL" id="MCQ4165243.1"/>
    </source>
</evidence>
<reference evidence="2" key="1">
    <citation type="submission" date="2022-07" db="EMBL/GenBank/DDBJ databases">
        <title>Tahibacter sp., a new gammaproteobacterium isolated from the silt sample collected at pig farm.</title>
        <authorList>
            <person name="Chen H."/>
        </authorList>
    </citation>
    <scope>NUCLEOTIDE SEQUENCE</scope>
    <source>
        <strain evidence="2">P2K</strain>
    </source>
</reference>
<accession>A0ABT1QSH4</accession>
<proteinExistence type="predicted"/>
<dbReference type="Pfam" id="PF12893">
    <property type="entry name" value="Lumazine_bd_2"/>
    <property type="match status" value="1"/>
</dbReference>
<dbReference type="EMBL" id="JANFQO010000008">
    <property type="protein sequence ID" value="MCQ4165243.1"/>
    <property type="molecule type" value="Genomic_DNA"/>
</dbReference>
<feature type="signal peptide" evidence="1">
    <location>
        <begin position="1"/>
        <end position="20"/>
    </location>
</feature>
<dbReference type="RefSeq" id="WP_255914359.1">
    <property type="nucleotide sequence ID" value="NZ_JANFQO010000008.1"/>
</dbReference>